<dbReference type="PANTHER" id="PTHR47503">
    <property type="entry name" value="PURKINJE CELL PROTEIN 2"/>
    <property type="match status" value="1"/>
</dbReference>
<dbReference type="Pfam" id="PF02188">
    <property type="entry name" value="GoLoco"/>
    <property type="match status" value="1"/>
</dbReference>
<dbReference type="PANTHER" id="PTHR47503:SF1">
    <property type="entry name" value="PURKINJE CELL PROTEIN 2 HOMOLOG"/>
    <property type="match status" value="1"/>
</dbReference>
<name>A0A3P9JED7_ORYLA</name>
<evidence type="ECO:0000256" key="1">
    <source>
        <dbReference type="SAM" id="MobiDB-lite"/>
    </source>
</evidence>
<dbReference type="AlphaFoldDB" id="A0A3P9JED7"/>
<feature type="compositionally biased region" description="Polar residues" evidence="1">
    <location>
        <begin position="85"/>
        <end position="107"/>
    </location>
</feature>
<feature type="region of interest" description="Disordered" evidence="1">
    <location>
        <begin position="77"/>
        <end position="125"/>
    </location>
</feature>
<dbReference type="PROSITE" id="PS50877">
    <property type="entry name" value="GOLOCO"/>
    <property type="match status" value="1"/>
</dbReference>
<sequence length="125" mass="13972">MPGTPGWWWEDQHKFMNLITHGQRGRMEDQCCILDPSRSTPCSPLHADGQQVENPETFFDLLAHTQSHRLDDQRVSLPSLPGLQKESNSSNGDSNYLSATSNLQKAQPQPHAAVSNERALIHVTT</sequence>
<protein>
    <submittedName>
        <fullName evidence="2">Uncharacterized protein</fullName>
    </submittedName>
</protein>
<reference evidence="2" key="3">
    <citation type="submission" date="2025-08" db="UniProtKB">
        <authorList>
            <consortium name="Ensembl"/>
        </authorList>
    </citation>
    <scope>IDENTIFICATION</scope>
    <source>
        <strain evidence="2">HSOK</strain>
    </source>
</reference>
<dbReference type="SMART" id="SM00390">
    <property type="entry name" value="GoLoco"/>
    <property type="match status" value="2"/>
</dbReference>
<dbReference type="Proteomes" id="UP000265200">
    <property type="component" value="Chromosome 8"/>
</dbReference>
<dbReference type="GO" id="GO:0005085">
    <property type="term" value="F:guanyl-nucleotide exchange factor activity"/>
    <property type="evidence" value="ECO:0007669"/>
    <property type="project" value="InterPro"/>
</dbReference>
<dbReference type="InterPro" id="IPR011990">
    <property type="entry name" value="TPR-like_helical_dom_sf"/>
</dbReference>
<proteinExistence type="predicted"/>
<evidence type="ECO:0000313" key="3">
    <source>
        <dbReference type="Proteomes" id="UP000265200"/>
    </source>
</evidence>
<dbReference type="InterPro" id="IPR042168">
    <property type="entry name" value="Pcp2"/>
</dbReference>
<evidence type="ECO:0000313" key="2">
    <source>
        <dbReference type="Ensembl" id="ENSORLP00015030662.1"/>
    </source>
</evidence>
<dbReference type="InterPro" id="IPR003109">
    <property type="entry name" value="GoLoco_motif"/>
</dbReference>
<organism evidence="2 3">
    <name type="scientific">Oryzias latipes</name>
    <name type="common">Japanese rice fish</name>
    <name type="synonym">Japanese killifish</name>
    <dbReference type="NCBI Taxonomy" id="8090"/>
    <lineage>
        <taxon>Eukaryota</taxon>
        <taxon>Metazoa</taxon>
        <taxon>Chordata</taxon>
        <taxon>Craniata</taxon>
        <taxon>Vertebrata</taxon>
        <taxon>Euteleostomi</taxon>
        <taxon>Actinopterygii</taxon>
        <taxon>Neopterygii</taxon>
        <taxon>Teleostei</taxon>
        <taxon>Neoteleostei</taxon>
        <taxon>Acanthomorphata</taxon>
        <taxon>Ovalentaria</taxon>
        <taxon>Atherinomorphae</taxon>
        <taxon>Beloniformes</taxon>
        <taxon>Adrianichthyidae</taxon>
        <taxon>Oryziinae</taxon>
        <taxon>Oryzias</taxon>
    </lineage>
</organism>
<reference evidence="2 3" key="2">
    <citation type="submission" date="2017-04" db="EMBL/GenBank/DDBJ databases">
        <title>CpG methylation of centromeres and impact of large insertions on vertebrate speciation.</title>
        <authorList>
            <person name="Ichikawa K."/>
            <person name="Yoshimura J."/>
            <person name="Morishita S."/>
        </authorList>
    </citation>
    <scope>NUCLEOTIDE SEQUENCE</scope>
    <source>
        <strain evidence="2 3">HSOK</strain>
    </source>
</reference>
<accession>A0A3P9JED7</accession>
<dbReference type="Gene3D" id="1.25.40.10">
    <property type="entry name" value="Tetratricopeptide repeat domain"/>
    <property type="match status" value="1"/>
</dbReference>
<dbReference type="Ensembl" id="ENSORLT00015021016.1">
    <property type="protein sequence ID" value="ENSORLP00015030662.1"/>
    <property type="gene ID" value="ENSORLG00015014475.1"/>
</dbReference>
<reference key="1">
    <citation type="journal article" date="2007" name="Nature">
        <title>The medaka draft genome and insights into vertebrate genome evolution.</title>
        <authorList>
            <person name="Kasahara M."/>
            <person name="Naruse K."/>
            <person name="Sasaki S."/>
            <person name="Nakatani Y."/>
            <person name="Qu W."/>
            <person name="Ahsan B."/>
            <person name="Yamada T."/>
            <person name="Nagayasu Y."/>
            <person name="Doi K."/>
            <person name="Kasai Y."/>
            <person name="Jindo T."/>
            <person name="Kobayashi D."/>
            <person name="Shimada A."/>
            <person name="Toyoda A."/>
            <person name="Kuroki Y."/>
            <person name="Fujiyama A."/>
            <person name="Sasaki T."/>
            <person name="Shimizu A."/>
            <person name="Asakawa S."/>
            <person name="Shimizu N."/>
            <person name="Hashimoto S."/>
            <person name="Yang J."/>
            <person name="Lee Y."/>
            <person name="Matsushima K."/>
            <person name="Sugano S."/>
            <person name="Sakaizumi M."/>
            <person name="Narita T."/>
            <person name="Ohishi K."/>
            <person name="Haga S."/>
            <person name="Ohta F."/>
            <person name="Nomoto H."/>
            <person name="Nogata K."/>
            <person name="Morishita T."/>
            <person name="Endo T."/>
            <person name="Shin-I T."/>
            <person name="Takeda H."/>
            <person name="Morishita S."/>
            <person name="Kohara Y."/>
        </authorList>
    </citation>
    <scope>NUCLEOTIDE SEQUENCE [LARGE SCALE GENOMIC DNA]</scope>
    <source>
        <strain>Hd-rR</strain>
    </source>
</reference>
<reference evidence="2" key="4">
    <citation type="submission" date="2025-09" db="UniProtKB">
        <authorList>
            <consortium name="Ensembl"/>
        </authorList>
    </citation>
    <scope>IDENTIFICATION</scope>
    <source>
        <strain evidence="2">HSOK</strain>
    </source>
</reference>